<comment type="caution">
    <text evidence="3">The sequence shown here is derived from an EMBL/GenBank/DDBJ whole genome shotgun (WGS) entry which is preliminary data.</text>
</comment>
<dbReference type="EMBL" id="JANEYG010000016">
    <property type="protein sequence ID" value="KAJ8919755.1"/>
    <property type="molecule type" value="Genomic_DNA"/>
</dbReference>
<evidence type="ECO:0000313" key="3">
    <source>
        <dbReference type="EMBL" id="KAJ8919755.1"/>
    </source>
</evidence>
<dbReference type="Proteomes" id="UP001159042">
    <property type="component" value="Unassembled WGS sequence"/>
</dbReference>
<dbReference type="AlphaFoldDB" id="A0AAV8W084"/>
<dbReference type="Pfam" id="PF13855">
    <property type="entry name" value="LRR_8"/>
    <property type="match status" value="1"/>
</dbReference>
<keyword evidence="4" id="KW-1185">Reference proteome</keyword>
<dbReference type="PANTHER" id="PTHR48051">
    <property type="match status" value="1"/>
</dbReference>
<dbReference type="InterPro" id="IPR050216">
    <property type="entry name" value="LRR_domain-containing"/>
</dbReference>
<sequence length="313" mass="36025">MNPVYDFIQRNRVLAKIEKAHCSKARNLNLDDFDLETFPEILLNCHDLCSLRLSHNRIMDLPSDMFHLKNLQHVSLAYNNLDKFPESLKHLSQIVTLNISHNPIKDLTKVIGCLTTLEILWCNSCCLISLPEEIGNLTNLETFGARRNKITKLPNTMSNLKSLRWLTLEDNNLHSVPQDFCKVPLVHINFNRNNFNTIPPQLAKIKSLKYLHLQSNEFFSLPEPTIFSMPHTKINLMHNPLQLTDNKIFTNVIITNTEHEILDLLGHDSDSSSDNWDTSMVSSDLNYSATESESEDEEVLTDIPRLSKYLLNF</sequence>
<dbReference type="InterPro" id="IPR032675">
    <property type="entry name" value="LRR_dom_sf"/>
</dbReference>
<evidence type="ECO:0000313" key="4">
    <source>
        <dbReference type="Proteomes" id="UP001159042"/>
    </source>
</evidence>
<dbReference type="GO" id="GO:0005737">
    <property type="term" value="C:cytoplasm"/>
    <property type="evidence" value="ECO:0007669"/>
    <property type="project" value="TreeGrafter"/>
</dbReference>
<dbReference type="SMART" id="SM00369">
    <property type="entry name" value="LRR_TYP"/>
    <property type="match status" value="5"/>
</dbReference>
<proteinExistence type="predicted"/>
<dbReference type="InterPro" id="IPR003591">
    <property type="entry name" value="Leu-rich_rpt_typical-subtyp"/>
</dbReference>
<protein>
    <submittedName>
        <fullName evidence="3">Uncharacterized protein</fullName>
    </submittedName>
</protein>
<keyword evidence="1" id="KW-0433">Leucine-rich repeat</keyword>
<organism evidence="3 4">
    <name type="scientific">Exocentrus adspersus</name>
    <dbReference type="NCBI Taxonomy" id="1586481"/>
    <lineage>
        <taxon>Eukaryota</taxon>
        <taxon>Metazoa</taxon>
        <taxon>Ecdysozoa</taxon>
        <taxon>Arthropoda</taxon>
        <taxon>Hexapoda</taxon>
        <taxon>Insecta</taxon>
        <taxon>Pterygota</taxon>
        <taxon>Neoptera</taxon>
        <taxon>Endopterygota</taxon>
        <taxon>Coleoptera</taxon>
        <taxon>Polyphaga</taxon>
        <taxon>Cucujiformia</taxon>
        <taxon>Chrysomeloidea</taxon>
        <taxon>Cerambycidae</taxon>
        <taxon>Lamiinae</taxon>
        <taxon>Acanthocinini</taxon>
        <taxon>Exocentrus</taxon>
    </lineage>
</organism>
<evidence type="ECO:0000256" key="1">
    <source>
        <dbReference type="ARBA" id="ARBA00022614"/>
    </source>
</evidence>
<accession>A0AAV8W084</accession>
<dbReference type="Gene3D" id="3.80.10.10">
    <property type="entry name" value="Ribonuclease Inhibitor"/>
    <property type="match status" value="2"/>
</dbReference>
<gene>
    <name evidence="3" type="ORF">NQ315_006284</name>
</gene>
<name>A0AAV8W084_9CUCU</name>
<evidence type="ECO:0000256" key="2">
    <source>
        <dbReference type="ARBA" id="ARBA00022737"/>
    </source>
</evidence>
<reference evidence="3 4" key="1">
    <citation type="journal article" date="2023" name="Insect Mol. Biol.">
        <title>Genome sequencing provides insights into the evolution of gene families encoding plant cell wall-degrading enzymes in longhorned beetles.</title>
        <authorList>
            <person name="Shin N.R."/>
            <person name="Okamura Y."/>
            <person name="Kirsch R."/>
            <person name="Pauchet Y."/>
        </authorList>
    </citation>
    <scope>NUCLEOTIDE SEQUENCE [LARGE SCALE GENOMIC DNA]</scope>
    <source>
        <strain evidence="3">EAD_L_NR</strain>
    </source>
</reference>
<keyword evidence="2" id="KW-0677">Repeat</keyword>
<dbReference type="InterPro" id="IPR001611">
    <property type="entry name" value="Leu-rich_rpt"/>
</dbReference>
<dbReference type="PROSITE" id="PS51450">
    <property type="entry name" value="LRR"/>
    <property type="match status" value="1"/>
</dbReference>
<dbReference type="PANTHER" id="PTHR48051:SF46">
    <property type="entry name" value="LEUCINE RICH REPEAT-CONTAINING DOMAIN PROTEIN"/>
    <property type="match status" value="1"/>
</dbReference>
<dbReference type="SUPFAM" id="SSF52058">
    <property type="entry name" value="L domain-like"/>
    <property type="match status" value="1"/>
</dbReference>